<evidence type="ECO:0000313" key="1">
    <source>
        <dbReference type="EMBL" id="BAV39355.1"/>
    </source>
</evidence>
<reference evidence="1 2" key="1">
    <citation type="submission" date="2016-07" db="EMBL/GenBank/DDBJ databases">
        <title>Characterization of three bacteriophages infecting bacteria isolated from shrimp culture pond water.</title>
        <authorList>
            <person name="Khoa H.V."/>
        </authorList>
    </citation>
    <scope>NUCLEOTIDE SEQUENCE [LARGE SCALE GENOMIC DNA]</scope>
</reference>
<dbReference type="EMBL" id="LC168164">
    <property type="protein sequence ID" value="BAV39355.1"/>
    <property type="molecule type" value="Genomic_DNA"/>
</dbReference>
<dbReference type="SUPFAM" id="SSF102462">
    <property type="entry name" value="Peptidyl-tRNA hydrolase II"/>
    <property type="match status" value="1"/>
</dbReference>
<gene>
    <name evidence="1" type="ORF">BPT24_235</name>
</gene>
<keyword evidence="2" id="KW-1185">Reference proteome</keyword>
<protein>
    <submittedName>
        <fullName evidence="1">Uncharacterized protein</fullName>
    </submittedName>
</protein>
<dbReference type="Proteomes" id="UP000224877">
    <property type="component" value="Segment"/>
</dbReference>
<dbReference type="InterPro" id="IPR023476">
    <property type="entry name" value="Pep_tRNA_hydro_II_dom_sf"/>
</dbReference>
<proteinExistence type="predicted"/>
<name>A0A1B4XX19_9CAUD</name>
<evidence type="ECO:0000313" key="2">
    <source>
        <dbReference type="Proteomes" id="UP000224877"/>
    </source>
</evidence>
<accession>A0A1B4XX19</accession>
<organism evidence="1 2">
    <name type="scientific">Tenacibaculum phage pT24</name>
    <dbReference type="NCBI Taxonomy" id="1880590"/>
    <lineage>
        <taxon>Viruses</taxon>
        <taxon>Duplodnaviria</taxon>
        <taxon>Heunggongvirae</taxon>
        <taxon>Uroviricota</taxon>
        <taxon>Caudoviricetes</taxon>
        <taxon>Kungbxnavirus</taxon>
        <taxon>Kungbxnavirus pT24</taxon>
    </lineage>
</organism>
<sequence length="272" mass="32021">MNFPTEYETWLKTNRSIITFSAKNGKELLEYETLLKSKGVQTYRFYEPDYNQITGIGIVPSDQARKMTSSLKLFRHTQQEMYFDEVTRDMSRTEQMDNLSVLQHGEMVHDYYKMIVSNQMCNLSKFEKVPKWLLENKAYILNELSKFDFNAIKDYQIMHDLGKPYCIQIDENGRRHFPNHAQVSYDTWKKLNGDPFVGNLILNDMKMHTMKASDIEDFMKIEGYLILMVTSVAELYANAEMFGGYESTSFKIKFKQLEKRGNAIFRIINESK</sequence>